<dbReference type="SUPFAM" id="SSF53300">
    <property type="entry name" value="vWA-like"/>
    <property type="match status" value="1"/>
</dbReference>
<reference evidence="1 2" key="1">
    <citation type="journal article" date="2012" name="J. Bacteriol.">
        <title>Genome sequence of the soybean symbiont Sinorhizobium fredii HH103.</title>
        <authorList>
            <person name="Weidner S."/>
            <person name="Becker A."/>
            <person name="Bonilla I."/>
            <person name="Jaenicke S."/>
            <person name="Lloret J."/>
            <person name="Margaret I."/>
            <person name="Puhler A."/>
            <person name="Ruiz-Sainz J.E."/>
            <person name="Schneiker-Bekel S."/>
            <person name="Szczepanowski R."/>
            <person name="Vinardell J.M."/>
            <person name="Zehner S."/>
            <person name="Gottfert M."/>
        </authorList>
    </citation>
    <scope>NUCLEOTIDE SEQUENCE [LARGE SCALE GENOMIC DNA]</scope>
    <source>
        <strain evidence="1 2">HH103</strain>
    </source>
</reference>
<dbReference type="PATRIC" id="fig|380.5.peg.2599"/>
<accession>G9A9L5</accession>
<dbReference type="Pfam" id="PF06707">
    <property type="entry name" value="DUF1194"/>
    <property type="match status" value="1"/>
</dbReference>
<dbReference type="InterPro" id="IPR036465">
    <property type="entry name" value="vWFA_dom_sf"/>
</dbReference>
<dbReference type="KEGG" id="sfh:SFHH103_02441"/>
<sequence length="308" mass="33716">MARSDHRYTACIALTSCRAEASQDTVIDRTSHRLRPRRRIGSMTSRWMLLAASYLLGAGTAATQDPVAVDLQLVLAVDVSYSIELDELRLQRAGYVEAFLRPEIIRAVRTGPLGRIAVTYVEWGGKAIQVLPWTVIEDPESAAQFAEALRRQPIRRISFTSISNVLAFARRLIRTSPYRAGRRVIDVSGDGPNNAGVPAPVARNNTVAQGIVIDGLAIMLRSTPDSASIPDLDAYYKECVIGGEGAFVMKVSEASQFSAAILAKLTAEISGLKVSDLRQHRPGLRPAEYAQSYNCFIGEELQERSIGR</sequence>
<dbReference type="Proteomes" id="UP000007735">
    <property type="component" value="Chromosome"/>
</dbReference>
<protein>
    <recommendedName>
        <fullName evidence="3">DUF1194 domain-containing protein</fullName>
    </recommendedName>
</protein>
<dbReference type="InterPro" id="IPR010607">
    <property type="entry name" value="DUF1194"/>
</dbReference>
<dbReference type="AlphaFoldDB" id="G9A9L5"/>
<dbReference type="HOGENOM" id="CLU_064451_0_0_5"/>
<evidence type="ECO:0000313" key="1">
    <source>
        <dbReference type="EMBL" id="CCE96936.1"/>
    </source>
</evidence>
<dbReference type="CDD" id="cd00198">
    <property type="entry name" value="vWFA"/>
    <property type="match status" value="1"/>
</dbReference>
<dbReference type="Gene3D" id="3.40.50.410">
    <property type="entry name" value="von Willebrand factor, type A domain"/>
    <property type="match status" value="1"/>
</dbReference>
<organism evidence="1 2">
    <name type="scientific">Sinorhizobium fredii (strain HH103)</name>
    <dbReference type="NCBI Taxonomy" id="1117943"/>
    <lineage>
        <taxon>Bacteria</taxon>
        <taxon>Pseudomonadati</taxon>
        <taxon>Pseudomonadota</taxon>
        <taxon>Alphaproteobacteria</taxon>
        <taxon>Hyphomicrobiales</taxon>
        <taxon>Rhizobiaceae</taxon>
        <taxon>Sinorhizobium/Ensifer group</taxon>
        <taxon>Sinorhizobium</taxon>
    </lineage>
</organism>
<dbReference type="STRING" id="1117943.SFHH103_02441"/>
<dbReference type="EMBL" id="HE616890">
    <property type="protein sequence ID" value="CCE96936.1"/>
    <property type="molecule type" value="Genomic_DNA"/>
</dbReference>
<proteinExistence type="predicted"/>
<name>G9A9L5_SINF1</name>
<evidence type="ECO:0008006" key="3">
    <source>
        <dbReference type="Google" id="ProtNLM"/>
    </source>
</evidence>
<dbReference type="eggNOG" id="COG2304">
    <property type="taxonomic scope" value="Bacteria"/>
</dbReference>
<evidence type="ECO:0000313" key="2">
    <source>
        <dbReference type="Proteomes" id="UP000007735"/>
    </source>
</evidence>
<gene>
    <name evidence="1" type="ordered locus">SFHH103_02441</name>
</gene>